<proteinExistence type="predicted"/>
<gene>
    <name evidence="1" type="ORF">E2C01_019461</name>
</gene>
<dbReference type="AlphaFoldDB" id="A0A5B7DZ16"/>
<accession>A0A5B7DZ16</accession>
<protein>
    <submittedName>
        <fullName evidence="1">Uncharacterized protein</fullName>
    </submittedName>
</protein>
<dbReference type="Proteomes" id="UP000324222">
    <property type="component" value="Unassembled WGS sequence"/>
</dbReference>
<sequence length="109" mass="12068">MALSEDGSCRGFSFSDRPQVCSAQRRLRNIATSPSLTATPSCFFLPYSLSRTSISLTSIPDLSHYRPSSTAITTTDQSYHALCNFQRQQISCADVLFLTPCHVRSDEVL</sequence>
<dbReference type="EMBL" id="VSRR010001586">
    <property type="protein sequence ID" value="MPC26327.1"/>
    <property type="molecule type" value="Genomic_DNA"/>
</dbReference>
<evidence type="ECO:0000313" key="1">
    <source>
        <dbReference type="EMBL" id="MPC26327.1"/>
    </source>
</evidence>
<comment type="caution">
    <text evidence="1">The sequence shown here is derived from an EMBL/GenBank/DDBJ whole genome shotgun (WGS) entry which is preliminary data.</text>
</comment>
<organism evidence="1 2">
    <name type="scientific">Portunus trituberculatus</name>
    <name type="common">Swimming crab</name>
    <name type="synonym">Neptunus trituberculatus</name>
    <dbReference type="NCBI Taxonomy" id="210409"/>
    <lineage>
        <taxon>Eukaryota</taxon>
        <taxon>Metazoa</taxon>
        <taxon>Ecdysozoa</taxon>
        <taxon>Arthropoda</taxon>
        <taxon>Crustacea</taxon>
        <taxon>Multicrustacea</taxon>
        <taxon>Malacostraca</taxon>
        <taxon>Eumalacostraca</taxon>
        <taxon>Eucarida</taxon>
        <taxon>Decapoda</taxon>
        <taxon>Pleocyemata</taxon>
        <taxon>Brachyura</taxon>
        <taxon>Eubrachyura</taxon>
        <taxon>Portunoidea</taxon>
        <taxon>Portunidae</taxon>
        <taxon>Portuninae</taxon>
        <taxon>Portunus</taxon>
    </lineage>
</organism>
<reference evidence="1 2" key="1">
    <citation type="submission" date="2019-05" db="EMBL/GenBank/DDBJ databases">
        <title>Another draft genome of Portunus trituberculatus and its Hox gene families provides insights of decapod evolution.</title>
        <authorList>
            <person name="Jeong J.-H."/>
            <person name="Song I."/>
            <person name="Kim S."/>
            <person name="Choi T."/>
            <person name="Kim D."/>
            <person name="Ryu S."/>
            <person name="Kim W."/>
        </authorList>
    </citation>
    <scope>NUCLEOTIDE SEQUENCE [LARGE SCALE GENOMIC DNA]</scope>
    <source>
        <tissue evidence="1">Muscle</tissue>
    </source>
</reference>
<keyword evidence="2" id="KW-1185">Reference proteome</keyword>
<name>A0A5B7DZ16_PORTR</name>
<evidence type="ECO:0000313" key="2">
    <source>
        <dbReference type="Proteomes" id="UP000324222"/>
    </source>
</evidence>